<dbReference type="InterPro" id="IPR001623">
    <property type="entry name" value="DnaJ_domain"/>
</dbReference>
<feature type="compositionally biased region" description="Low complexity" evidence="1">
    <location>
        <begin position="1"/>
        <end position="15"/>
    </location>
</feature>
<comment type="caution">
    <text evidence="3">The sequence shown here is derived from an EMBL/GenBank/DDBJ whole genome shotgun (WGS) entry which is preliminary data.</text>
</comment>
<dbReference type="Pfam" id="PF00226">
    <property type="entry name" value="DnaJ"/>
    <property type="match status" value="1"/>
</dbReference>
<dbReference type="EMBL" id="BJWL01000005">
    <property type="protein sequence ID" value="GFY87942.1"/>
    <property type="molecule type" value="Genomic_DNA"/>
</dbReference>
<evidence type="ECO:0000313" key="3">
    <source>
        <dbReference type="EMBL" id="GFY87942.1"/>
    </source>
</evidence>
<dbReference type="SMART" id="SM00271">
    <property type="entry name" value="DnaJ"/>
    <property type="match status" value="1"/>
</dbReference>
<gene>
    <name evidence="3" type="ORF">Acr_05g0015810</name>
</gene>
<dbReference type="PROSITE" id="PS00636">
    <property type="entry name" value="DNAJ_1"/>
    <property type="match status" value="1"/>
</dbReference>
<dbReference type="InterPro" id="IPR018253">
    <property type="entry name" value="DnaJ_domain_CS"/>
</dbReference>
<dbReference type="InterPro" id="IPR052276">
    <property type="entry name" value="Diphthamide-biosynth_chaperone"/>
</dbReference>
<evidence type="ECO:0000313" key="4">
    <source>
        <dbReference type="Proteomes" id="UP000585474"/>
    </source>
</evidence>
<feature type="domain" description="J" evidence="2">
    <location>
        <begin position="58"/>
        <end position="127"/>
    </location>
</feature>
<evidence type="ECO:0000259" key="2">
    <source>
        <dbReference type="PROSITE" id="PS50076"/>
    </source>
</evidence>
<sequence length="204" mass="22255">MLSTSSSSPFLRSSSPHIRISGERSAPPSSVSLRTTRPAAAASCATAEISKSASCSSSLYEILGIPMGASGEEIKAAYRKLARISHPDVASAGNRRGSSPADEFMRIHAAYSTLSDPDKRADYDRKLFRWYRPIGAYSGLSASPLTASDVAVFRLYSPELGDGSVLVVSRSRSIELIKQQKTYYTKQRQNHCTYRYSPCLILPH</sequence>
<dbReference type="Gene3D" id="1.10.287.110">
    <property type="entry name" value="DnaJ domain"/>
    <property type="match status" value="1"/>
</dbReference>
<dbReference type="PANTHER" id="PTHR44240">
    <property type="entry name" value="DNAJ DOMAIN (PROKARYOTIC HEAT SHOCK PROTEIN)-RELATED"/>
    <property type="match status" value="1"/>
</dbReference>
<proteinExistence type="predicted"/>
<dbReference type="Proteomes" id="UP000585474">
    <property type="component" value="Unassembled WGS sequence"/>
</dbReference>
<feature type="region of interest" description="Disordered" evidence="1">
    <location>
        <begin position="1"/>
        <end position="34"/>
    </location>
</feature>
<dbReference type="InterPro" id="IPR036869">
    <property type="entry name" value="J_dom_sf"/>
</dbReference>
<protein>
    <submittedName>
        <fullName evidence="3">Chaperone DnaJ-domain superfamily protein</fullName>
    </submittedName>
</protein>
<dbReference type="PROSITE" id="PS50076">
    <property type="entry name" value="DNAJ_2"/>
    <property type="match status" value="1"/>
</dbReference>
<dbReference type="AlphaFoldDB" id="A0A7J0ENP0"/>
<dbReference type="PANTHER" id="PTHR44240:SF10">
    <property type="entry name" value="J DOMAIN-CONTAINING PROTEIN"/>
    <property type="match status" value="1"/>
</dbReference>
<dbReference type="OrthoDB" id="445556at2759"/>
<keyword evidence="4" id="KW-1185">Reference proteome</keyword>
<dbReference type="SUPFAM" id="SSF46565">
    <property type="entry name" value="Chaperone J-domain"/>
    <property type="match status" value="1"/>
</dbReference>
<name>A0A7J0ENP0_9ERIC</name>
<organism evidence="3 4">
    <name type="scientific">Actinidia rufa</name>
    <dbReference type="NCBI Taxonomy" id="165716"/>
    <lineage>
        <taxon>Eukaryota</taxon>
        <taxon>Viridiplantae</taxon>
        <taxon>Streptophyta</taxon>
        <taxon>Embryophyta</taxon>
        <taxon>Tracheophyta</taxon>
        <taxon>Spermatophyta</taxon>
        <taxon>Magnoliopsida</taxon>
        <taxon>eudicotyledons</taxon>
        <taxon>Gunneridae</taxon>
        <taxon>Pentapetalae</taxon>
        <taxon>asterids</taxon>
        <taxon>Ericales</taxon>
        <taxon>Actinidiaceae</taxon>
        <taxon>Actinidia</taxon>
    </lineage>
</organism>
<evidence type="ECO:0000256" key="1">
    <source>
        <dbReference type="SAM" id="MobiDB-lite"/>
    </source>
</evidence>
<reference evidence="3 4" key="1">
    <citation type="submission" date="2019-07" db="EMBL/GenBank/DDBJ databases">
        <title>De Novo Assembly of kiwifruit Actinidia rufa.</title>
        <authorList>
            <person name="Sugita-Konishi S."/>
            <person name="Sato K."/>
            <person name="Mori E."/>
            <person name="Abe Y."/>
            <person name="Kisaki G."/>
            <person name="Hamano K."/>
            <person name="Suezawa K."/>
            <person name="Otani M."/>
            <person name="Fukuda T."/>
            <person name="Manabe T."/>
            <person name="Gomi K."/>
            <person name="Tabuchi M."/>
            <person name="Akimitsu K."/>
            <person name="Kataoka I."/>
        </authorList>
    </citation>
    <scope>NUCLEOTIDE SEQUENCE [LARGE SCALE GENOMIC DNA]</scope>
    <source>
        <strain evidence="4">cv. Fuchu</strain>
    </source>
</reference>
<accession>A0A7J0ENP0</accession>
<dbReference type="CDD" id="cd06257">
    <property type="entry name" value="DnaJ"/>
    <property type="match status" value="1"/>
</dbReference>
<dbReference type="PRINTS" id="PR00625">
    <property type="entry name" value="JDOMAIN"/>
</dbReference>